<dbReference type="GO" id="GO:0016787">
    <property type="term" value="F:hydrolase activity"/>
    <property type="evidence" value="ECO:0007669"/>
    <property type="project" value="InterPro"/>
</dbReference>
<dbReference type="InterPro" id="IPR050535">
    <property type="entry name" value="DNA_Repair-Maintenance_Comp"/>
</dbReference>
<dbReference type="Pfam" id="PF00149">
    <property type="entry name" value="Metallophos"/>
    <property type="match status" value="1"/>
</dbReference>
<name>X1R6S0_9ZZZZ</name>
<organism evidence="2">
    <name type="scientific">marine sediment metagenome</name>
    <dbReference type="NCBI Taxonomy" id="412755"/>
    <lineage>
        <taxon>unclassified sequences</taxon>
        <taxon>metagenomes</taxon>
        <taxon>ecological metagenomes</taxon>
    </lineage>
</organism>
<evidence type="ECO:0000313" key="2">
    <source>
        <dbReference type="EMBL" id="GAI76248.1"/>
    </source>
</evidence>
<dbReference type="InterPro" id="IPR004843">
    <property type="entry name" value="Calcineurin-like_PHP"/>
</dbReference>
<dbReference type="PANTHER" id="PTHR30337">
    <property type="entry name" value="COMPONENT OF ATP-DEPENDENT DSDNA EXONUCLEASE"/>
    <property type="match status" value="1"/>
</dbReference>
<protein>
    <recommendedName>
        <fullName evidence="1">Calcineurin-like phosphoesterase domain-containing protein</fullName>
    </recommendedName>
</protein>
<proteinExistence type="predicted"/>
<evidence type="ECO:0000259" key="1">
    <source>
        <dbReference type="Pfam" id="PF00149"/>
    </source>
</evidence>
<sequence length="166" mass="19218">GKTSQARKFVYERMFEVFEEIIQIAKREKVDYILHGGDIFNRSKPRKKVITRAYKLIEQILTEDIGFIIAPGNHEKSIMPDTLLRFHPKSHFFSEFAVIDLEDCALIGFPYTNNISTLIDEKISQVIKKFEHKPCIILCHQLFDGAKFGPHKFRFGINHGAIDPLL</sequence>
<reference evidence="2" key="1">
    <citation type="journal article" date="2014" name="Front. Microbiol.">
        <title>High frequency of phylogenetically diverse reductive dehalogenase-homologous genes in deep subseafloor sedimentary metagenomes.</title>
        <authorList>
            <person name="Kawai M."/>
            <person name="Futagami T."/>
            <person name="Toyoda A."/>
            <person name="Takaki Y."/>
            <person name="Nishi S."/>
            <person name="Hori S."/>
            <person name="Arai W."/>
            <person name="Tsubouchi T."/>
            <person name="Morono Y."/>
            <person name="Uchiyama I."/>
            <person name="Ito T."/>
            <person name="Fujiyama A."/>
            <person name="Inagaki F."/>
            <person name="Takami H."/>
        </authorList>
    </citation>
    <scope>NUCLEOTIDE SEQUENCE</scope>
    <source>
        <strain evidence="2">Expedition CK06-06</strain>
    </source>
</reference>
<dbReference type="SUPFAM" id="SSF56300">
    <property type="entry name" value="Metallo-dependent phosphatases"/>
    <property type="match status" value="1"/>
</dbReference>
<feature type="non-terminal residue" evidence="2">
    <location>
        <position position="166"/>
    </location>
</feature>
<feature type="domain" description="Calcineurin-like phosphoesterase" evidence="1">
    <location>
        <begin position="15"/>
        <end position="108"/>
    </location>
</feature>
<accession>X1R6S0</accession>
<comment type="caution">
    <text evidence="2">The sequence shown here is derived from an EMBL/GenBank/DDBJ whole genome shotgun (WGS) entry which is preliminary data.</text>
</comment>
<dbReference type="Gene3D" id="3.60.21.10">
    <property type="match status" value="1"/>
</dbReference>
<gene>
    <name evidence="2" type="ORF">S12H4_24254</name>
</gene>
<dbReference type="AlphaFoldDB" id="X1R6S0"/>
<dbReference type="EMBL" id="BARW01013109">
    <property type="protein sequence ID" value="GAI76248.1"/>
    <property type="molecule type" value="Genomic_DNA"/>
</dbReference>
<dbReference type="InterPro" id="IPR029052">
    <property type="entry name" value="Metallo-depent_PP-like"/>
</dbReference>
<feature type="non-terminal residue" evidence="2">
    <location>
        <position position="1"/>
    </location>
</feature>